<dbReference type="EMBL" id="CZCU02000151">
    <property type="protein sequence ID" value="VXD22211.1"/>
    <property type="molecule type" value="Genomic_DNA"/>
</dbReference>
<dbReference type="AlphaFoldDB" id="A0A7Z9E447"/>
<protein>
    <submittedName>
        <fullName evidence="1">Uncharacterized protein</fullName>
    </submittedName>
</protein>
<name>A0A7Z9E447_9CYAN</name>
<gene>
    <name evidence="1" type="ORF">PL8927_740016</name>
</gene>
<comment type="caution">
    <text evidence="1">The sequence shown here is derived from an EMBL/GenBank/DDBJ whole genome shotgun (WGS) entry which is preliminary data.</text>
</comment>
<evidence type="ECO:0000313" key="1">
    <source>
        <dbReference type="EMBL" id="VXD22211.1"/>
    </source>
</evidence>
<keyword evidence="2" id="KW-1185">Reference proteome</keyword>
<reference evidence="1" key="1">
    <citation type="submission" date="2019-10" db="EMBL/GenBank/DDBJ databases">
        <authorList>
            <consortium name="Genoscope - CEA"/>
            <person name="William W."/>
        </authorList>
    </citation>
    <scope>NUCLEOTIDE SEQUENCE [LARGE SCALE GENOMIC DNA]</scope>
    <source>
        <strain evidence="1">BBR_PRJEB10992</strain>
    </source>
</reference>
<evidence type="ECO:0000313" key="2">
    <source>
        <dbReference type="Proteomes" id="UP000184550"/>
    </source>
</evidence>
<proteinExistence type="predicted"/>
<dbReference type="Proteomes" id="UP000184550">
    <property type="component" value="Unassembled WGS sequence"/>
</dbReference>
<accession>A0A7Z9E447</accession>
<sequence>MFLLYRDLPDFGLGECDTISTLTVLGSTLDKANIRRLSLN</sequence>
<organism evidence="1 2">
    <name type="scientific">Planktothrix serta PCC 8927</name>
    <dbReference type="NCBI Taxonomy" id="671068"/>
    <lineage>
        <taxon>Bacteria</taxon>
        <taxon>Bacillati</taxon>
        <taxon>Cyanobacteriota</taxon>
        <taxon>Cyanophyceae</taxon>
        <taxon>Oscillatoriophycideae</taxon>
        <taxon>Oscillatoriales</taxon>
        <taxon>Microcoleaceae</taxon>
        <taxon>Planktothrix</taxon>
    </lineage>
</organism>